<organism evidence="1 2">
    <name type="scientific">Tessaracoccus flavescens</name>
    <dbReference type="NCBI Taxonomy" id="399497"/>
    <lineage>
        <taxon>Bacteria</taxon>
        <taxon>Bacillati</taxon>
        <taxon>Actinomycetota</taxon>
        <taxon>Actinomycetes</taxon>
        <taxon>Propionibacteriales</taxon>
        <taxon>Propionibacteriaceae</taxon>
        <taxon>Tessaracoccus</taxon>
    </lineage>
</organism>
<dbReference type="AlphaFoldDB" id="A0A921EMN3"/>
<accession>A0A921EMN3</accession>
<evidence type="ECO:0000313" key="2">
    <source>
        <dbReference type="Proteomes" id="UP000712713"/>
    </source>
</evidence>
<dbReference type="Proteomes" id="UP000712713">
    <property type="component" value="Unassembled WGS sequence"/>
</dbReference>
<reference evidence="1" key="1">
    <citation type="journal article" date="2021" name="PeerJ">
        <title>Extensive microbial diversity within the chicken gut microbiome revealed by metagenomics and culture.</title>
        <authorList>
            <person name="Gilroy R."/>
            <person name="Ravi A."/>
            <person name="Getino M."/>
            <person name="Pursley I."/>
            <person name="Horton D.L."/>
            <person name="Alikhan N.F."/>
            <person name="Baker D."/>
            <person name="Gharbi K."/>
            <person name="Hall N."/>
            <person name="Watson M."/>
            <person name="Adriaenssens E.M."/>
            <person name="Foster-Nyarko E."/>
            <person name="Jarju S."/>
            <person name="Secka A."/>
            <person name="Antonio M."/>
            <person name="Oren A."/>
            <person name="Chaudhuri R.R."/>
            <person name="La Ragione R."/>
            <person name="Hildebrand F."/>
            <person name="Pallen M.J."/>
        </authorList>
    </citation>
    <scope>NUCLEOTIDE SEQUENCE</scope>
    <source>
        <strain evidence="1">ChiGjej3B3-7470</strain>
    </source>
</reference>
<sequence length="70" mass="7739">MAEIRKFDGNSSEGIQKLVREALGENVRPVHPSELNARTGSPVEPVDATLQQDQLDQQIKLGYLFYGPGE</sequence>
<evidence type="ECO:0000313" key="1">
    <source>
        <dbReference type="EMBL" id="HJE50772.1"/>
    </source>
</evidence>
<name>A0A921EMN3_9ACTN</name>
<proteinExistence type="predicted"/>
<reference evidence="1" key="2">
    <citation type="submission" date="2021-09" db="EMBL/GenBank/DDBJ databases">
        <authorList>
            <person name="Gilroy R."/>
        </authorList>
    </citation>
    <scope>NUCLEOTIDE SEQUENCE</scope>
    <source>
        <strain evidence="1">ChiGjej3B3-7470</strain>
    </source>
</reference>
<protein>
    <submittedName>
        <fullName evidence="1">Uncharacterized protein</fullName>
    </submittedName>
</protein>
<comment type="caution">
    <text evidence="1">The sequence shown here is derived from an EMBL/GenBank/DDBJ whole genome shotgun (WGS) entry which is preliminary data.</text>
</comment>
<gene>
    <name evidence="1" type="ORF">K8V15_02120</name>
</gene>
<dbReference type="EMBL" id="DYZF01000049">
    <property type="protein sequence ID" value="HJE50772.1"/>
    <property type="molecule type" value="Genomic_DNA"/>
</dbReference>